<reference evidence="1 2" key="1">
    <citation type="submission" date="2019-05" db="EMBL/GenBank/DDBJ databases">
        <title>Another draft genome of Portunus trituberculatus and its Hox gene families provides insights of decapod evolution.</title>
        <authorList>
            <person name="Jeong J.-H."/>
            <person name="Song I."/>
            <person name="Kim S."/>
            <person name="Choi T."/>
            <person name="Kim D."/>
            <person name="Ryu S."/>
            <person name="Kim W."/>
        </authorList>
    </citation>
    <scope>NUCLEOTIDE SEQUENCE [LARGE SCALE GENOMIC DNA]</scope>
    <source>
        <tissue evidence="1">Muscle</tissue>
    </source>
</reference>
<keyword evidence="2" id="KW-1185">Reference proteome</keyword>
<organism evidence="1 2">
    <name type="scientific">Portunus trituberculatus</name>
    <name type="common">Swimming crab</name>
    <name type="synonym">Neptunus trituberculatus</name>
    <dbReference type="NCBI Taxonomy" id="210409"/>
    <lineage>
        <taxon>Eukaryota</taxon>
        <taxon>Metazoa</taxon>
        <taxon>Ecdysozoa</taxon>
        <taxon>Arthropoda</taxon>
        <taxon>Crustacea</taxon>
        <taxon>Multicrustacea</taxon>
        <taxon>Malacostraca</taxon>
        <taxon>Eumalacostraca</taxon>
        <taxon>Eucarida</taxon>
        <taxon>Decapoda</taxon>
        <taxon>Pleocyemata</taxon>
        <taxon>Brachyura</taxon>
        <taxon>Eubrachyura</taxon>
        <taxon>Portunoidea</taxon>
        <taxon>Portunidae</taxon>
        <taxon>Portuninae</taxon>
        <taxon>Portunus</taxon>
    </lineage>
</organism>
<gene>
    <name evidence="1" type="ORF">E2C01_038262</name>
</gene>
<proteinExistence type="predicted"/>
<evidence type="ECO:0000313" key="2">
    <source>
        <dbReference type="Proteomes" id="UP000324222"/>
    </source>
</evidence>
<comment type="caution">
    <text evidence="1">The sequence shown here is derived from an EMBL/GenBank/DDBJ whole genome shotgun (WGS) entry which is preliminary data.</text>
</comment>
<dbReference type="AlphaFoldDB" id="A0A5B7FGC7"/>
<sequence>MEAQGMKLGCEGHLAPGGELLAPSASSGRTTQRPAPLCPCRLMGGECVMQTECWPRKCDGLCACALWSGRREHLLAVVATCAAKELVPLVPLRFSLASVKSTNF</sequence>
<protein>
    <submittedName>
        <fullName evidence="1">Uncharacterized protein</fullName>
    </submittedName>
</protein>
<name>A0A5B7FGC7_PORTR</name>
<dbReference type="Proteomes" id="UP000324222">
    <property type="component" value="Unassembled WGS sequence"/>
</dbReference>
<accession>A0A5B7FGC7</accession>
<evidence type="ECO:0000313" key="1">
    <source>
        <dbReference type="EMBL" id="MPC44585.1"/>
    </source>
</evidence>
<dbReference type="EMBL" id="VSRR010006350">
    <property type="protein sequence ID" value="MPC44585.1"/>
    <property type="molecule type" value="Genomic_DNA"/>
</dbReference>